<sequence length="207" mass="23122">MLKPKNSQKFRKEYSQFISENHAFCQLCSCNFSVQHGGKDDCRWHVSSKKHQNFLKMEVATRPITSHFQSDATDPTTKAETCCVQPCGLLLNAMCPDSKIIQKYFCKQTKTTAIVQELAVFPRGDCNKYISIAADGSHHAGEETFYPIVVTAYRSDLGEIVSEVLAVPICKMSNTGENIFKLLNEELQKKASCGITAFVLLLTTVLL</sequence>
<dbReference type="Proteomes" id="UP001159363">
    <property type="component" value="Chromosome 15"/>
</dbReference>
<keyword evidence="2" id="KW-1185">Reference proteome</keyword>
<protein>
    <submittedName>
        <fullName evidence="1">Uncharacterized protein</fullName>
    </submittedName>
</protein>
<evidence type="ECO:0000313" key="1">
    <source>
        <dbReference type="EMBL" id="KAJ8867003.1"/>
    </source>
</evidence>
<comment type="caution">
    <text evidence="1">The sequence shown here is derived from an EMBL/GenBank/DDBJ whole genome shotgun (WGS) entry which is preliminary data.</text>
</comment>
<organism evidence="1 2">
    <name type="scientific">Dryococelus australis</name>
    <dbReference type="NCBI Taxonomy" id="614101"/>
    <lineage>
        <taxon>Eukaryota</taxon>
        <taxon>Metazoa</taxon>
        <taxon>Ecdysozoa</taxon>
        <taxon>Arthropoda</taxon>
        <taxon>Hexapoda</taxon>
        <taxon>Insecta</taxon>
        <taxon>Pterygota</taxon>
        <taxon>Neoptera</taxon>
        <taxon>Polyneoptera</taxon>
        <taxon>Phasmatodea</taxon>
        <taxon>Verophasmatodea</taxon>
        <taxon>Anareolatae</taxon>
        <taxon>Phasmatidae</taxon>
        <taxon>Eurycanthinae</taxon>
        <taxon>Dryococelus</taxon>
    </lineage>
</organism>
<gene>
    <name evidence="1" type="ORF">PR048_032865</name>
</gene>
<dbReference type="PANTHER" id="PTHR37162">
    <property type="entry name" value="HAT FAMILY DIMERISATION DOMAINCONTAINING PROTEIN-RELATED"/>
    <property type="match status" value="1"/>
</dbReference>
<evidence type="ECO:0000313" key="2">
    <source>
        <dbReference type="Proteomes" id="UP001159363"/>
    </source>
</evidence>
<reference evidence="1 2" key="1">
    <citation type="submission" date="2023-02" db="EMBL/GenBank/DDBJ databases">
        <title>LHISI_Scaffold_Assembly.</title>
        <authorList>
            <person name="Stuart O.P."/>
            <person name="Cleave R."/>
            <person name="Magrath M.J.L."/>
            <person name="Mikheyev A.S."/>
        </authorList>
    </citation>
    <scope>NUCLEOTIDE SEQUENCE [LARGE SCALE GENOMIC DNA]</scope>
    <source>
        <strain evidence="1">Daus_M_001</strain>
        <tissue evidence="1">Leg muscle</tissue>
    </source>
</reference>
<accession>A0ABQ9G461</accession>
<dbReference type="EMBL" id="JARBHB010000016">
    <property type="protein sequence ID" value="KAJ8867003.1"/>
    <property type="molecule type" value="Genomic_DNA"/>
</dbReference>
<name>A0ABQ9G461_9NEOP</name>
<proteinExistence type="predicted"/>
<dbReference type="PANTHER" id="PTHR37162:SF10">
    <property type="entry name" value="DUF4371 DOMAIN-CONTAINING PROTEIN"/>
    <property type="match status" value="1"/>
</dbReference>